<dbReference type="InterPro" id="IPR019629">
    <property type="entry name" value="Uncharacterised_HI1736/YgjV"/>
</dbReference>
<feature type="transmembrane region" description="Helical" evidence="1">
    <location>
        <begin position="135"/>
        <end position="154"/>
    </location>
</feature>
<proteinExistence type="predicted"/>
<keyword evidence="1" id="KW-0472">Membrane</keyword>
<dbReference type="Pfam" id="PF10688">
    <property type="entry name" value="Imp-YgjV"/>
    <property type="match status" value="1"/>
</dbReference>
<evidence type="ECO:0000256" key="1">
    <source>
        <dbReference type="SAM" id="Phobius"/>
    </source>
</evidence>
<dbReference type="AlphaFoldDB" id="A0A2V4DWU3"/>
<keyword evidence="1" id="KW-0812">Transmembrane</keyword>
<accession>A0A2V4DWU3</accession>
<feature type="transmembrane region" description="Helical" evidence="1">
    <location>
        <begin position="39"/>
        <end position="59"/>
    </location>
</feature>
<organism evidence="2 3">
    <name type="scientific">Gilliamella apicola</name>
    <dbReference type="NCBI Taxonomy" id="1196095"/>
    <lineage>
        <taxon>Bacteria</taxon>
        <taxon>Pseudomonadati</taxon>
        <taxon>Pseudomonadota</taxon>
        <taxon>Gammaproteobacteria</taxon>
        <taxon>Orbales</taxon>
        <taxon>Orbaceae</taxon>
        <taxon>Gilliamella</taxon>
    </lineage>
</organism>
<evidence type="ECO:0000313" key="3">
    <source>
        <dbReference type="Proteomes" id="UP000247483"/>
    </source>
</evidence>
<protein>
    <recommendedName>
        <fullName evidence="4">YgjV family protein</fullName>
    </recommendedName>
</protein>
<keyword evidence="1" id="KW-1133">Transmembrane helix</keyword>
<feature type="transmembrane region" description="Helical" evidence="1">
    <location>
        <begin position="111"/>
        <end position="129"/>
    </location>
</feature>
<reference evidence="2 3" key="1">
    <citation type="submission" date="2018-05" db="EMBL/GenBank/DDBJ databases">
        <title>Reference genomes for bee gut microbiota database.</title>
        <authorList>
            <person name="Ellegaard K.M."/>
        </authorList>
    </citation>
    <scope>NUCLEOTIDE SEQUENCE [LARGE SCALE GENOMIC DNA]</scope>
    <source>
        <strain evidence="2 3">ESL0177</strain>
    </source>
</reference>
<sequence length="206" mass="23994">MLKHIHEQSIIQIHLSREQTVDSLNFLYQFFGSDFIEKYTTVPQLIGILGYLVGVSAFLQRNDNAFRWQLTIVNIIMTLHFYLLGPESYPAAILNIVNIFRNVTSTYTKNYLAMLFFIALMWLFYFFTTPDWKQFIHYFSVIGTTLVTIALFRFEQQKMRLLILLSSALWIIYSLWIGSLGSLAIEVTFAIINIITIIKLSKKSPL</sequence>
<gene>
    <name evidence="2" type="ORF">DKK79_12640</name>
</gene>
<evidence type="ECO:0000313" key="2">
    <source>
        <dbReference type="EMBL" id="PXZ02744.1"/>
    </source>
</evidence>
<dbReference type="Proteomes" id="UP000247483">
    <property type="component" value="Unassembled WGS sequence"/>
</dbReference>
<name>A0A2V4DWU3_9GAMM</name>
<evidence type="ECO:0008006" key="4">
    <source>
        <dbReference type="Google" id="ProtNLM"/>
    </source>
</evidence>
<comment type="caution">
    <text evidence="2">The sequence shown here is derived from an EMBL/GenBank/DDBJ whole genome shotgun (WGS) entry which is preliminary data.</text>
</comment>
<dbReference type="EMBL" id="QGLP01000009">
    <property type="protein sequence ID" value="PXZ02744.1"/>
    <property type="molecule type" value="Genomic_DNA"/>
</dbReference>